<dbReference type="GO" id="GO:0005576">
    <property type="term" value="C:extracellular region"/>
    <property type="evidence" value="ECO:0007669"/>
    <property type="project" value="UniProtKB-SubCell"/>
</dbReference>
<evidence type="ECO:0000256" key="3">
    <source>
        <dbReference type="ARBA" id="ARBA00022525"/>
    </source>
</evidence>
<dbReference type="OrthoDB" id="9988549at2759"/>
<dbReference type="AlphaFoldDB" id="A0A2G9V2D3"/>
<dbReference type="InterPro" id="IPR038456">
    <property type="entry name" value="Macin_sf"/>
</dbReference>
<organism evidence="6 7">
    <name type="scientific">Teladorsagia circumcincta</name>
    <name type="common">Brown stomach worm</name>
    <name type="synonym">Ostertagia circumcincta</name>
    <dbReference type="NCBI Taxonomy" id="45464"/>
    <lineage>
        <taxon>Eukaryota</taxon>
        <taxon>Metazoa</taxon>
        <taxon>Ecdysozoa</taxon>
        <taxon>Nematoda</taxon>
        <taxon>Chromadorea</taxon>
        <taxon>Rhabditida</taxon>
        <taxon>Rhabditina</taxon>
        <taxon>Rhabditomorpha</taxon>
        <taxon>Strongyloidea</taxon>
        <taxon>Trichostrongylidae</taxon>
        <taxon>Teladorsagia</taxon>
    </lineage>
</organism>
<comment type="similarity">
    <text evidence="2">Belongs to the macin family.</text>
</comment>
<dbReference type="GO" id="GO:0006952">
    <property type="term" value="P:defense response"/>
    <property type="evidence" value="ECO:0007669"/>
    <property type="project" value="InterPro"/>
</dbReference>
<name>A0A2G9V2D3_TELCI</name>
<keyword evidence="4" id="KW-1015">Disulfide bond</keyword>
<dbReference type="InterPro" id="IPR029230">
    <property type="entry name" value="Macin"/>
</dbReference>
<dbReference type="Gene3D" id="3.30.30.100">
    <property type="match status" value="1"/>
</dbReference>
<keyword evidence="7" id="KW-1185">Reference proteome</keyword>
<reference evidence="6 7" key="1">
    <citation type="submission" date="2015-09" db="EMBL/GenBank/DDBJ databases">
        <title>Draft genome of the parasitic nematode Teladorsagia circumcincta isolate WARC Sus (inbred).</title>
        <authorList>
            <person name="Mitreva M."/>
        </authorList>
    </citation>
    <scope>NUCLEOTIDE SEQUENCE [LARGE SCALE GENOMIC DNA]</scope>
    <source>
        <strain evidence="6 7">S</strain>
    </source>
</reference>
<proteinExistence type="inferred from homology"/>
<feature type="chain" id="PRO_5013970561" evidence="5">
    <location>
        <begin position="21"/>
        <end position="96"/>
    </location>
</feature>
<dbReference type="Proteomes" id="UP000230423">
    <property type="component" value="Unassembled WGS sequence"/>
</dbReference>
<keyword evidence="3" id="KW-0964">Secreted</keyword>
<evidence type="ECO:0000256" key="1">
    <source>
        <dbReference type="ARBA" id="ARBA00004613"/>
    </source>
</evidence>
<evidence type="ECO:0000313" key="6">
    <source>
        <dbReference type="EMBL" id="PIO76669.1"/>
    </source>
</evidence>
<protein>
    <submittedName>
        <fullName evidence="6">Uncharacterized protein</fullName>
    </submittedName>
</protein>
<gene>
    <name evidence="6" type="ORF">TELCIR_01265</name>
</gene>
<dbReference type="Pfam" id="PF14865">
    <property type="entry name" value="Macin"/>
    <property type="match status" value="1"/>
</dbReference>
<sequence length="96" mass="10642">MNRWLAILLLALLTVETVDCNCYDNWSRCTPQTSSMTGIMWKSCPEYCQKCKGQPMGSCVRVYNKHCSGGYQCHCSGPVGRKSSNPLDIATCKLGL</sequence>
<dbReference type="EMBL" id="KZ345037">
    <property type="protein sequence ID" value="PIO76669.1"/>
    <property type="molecule type" value="Genomic_DNA"/>
</dbReference>
<accession>A0A2G9V2D3</accession>
<evidence type="ECO:0000256" key="4">
    <source>
        <dbReference type="ARBA" id="ARBA00023157"/>
    </source>
</evidence>
<keyword evidence="5" id="KW-0732">Signal</keyword>
<evidence type="ECO:0000313" key="7">
    <source>
        <dbReference type="Proteomes" id="UP000230423"/>
    </source>
</evidence>
<evidence type="ECO:0000256" key="5">
    <source>
        <dbReference type="SAM" id="SignalP"/>
    </source>
</evidence>
<comment type="subcellular location">
    <subcellularLocation>
        <location evidence="1">Secreted</location>
    </subcellularLocation>
</comment>
<evidence type="ECO:0000256" key="2">
    <source>
        <dbReference type="ARBA" id="ARBA00010366"/>
    </source>
</evidence>
<feature type="signal peptide" evidence="5">
    <location>
        <begin position="1"/>
        <end position="20"/>
    </location>
</feature>